<dbReference type="GO" id="GO:0006102">
    <property type="term" value="P:isocitrate metabolic process"/>
    <property type="evidence" value="ECO:0007669"/>
    <property type="project" value="TreeGrafter"/>
</dbReference>
<dbReference type="GO" id="GO:0004449">
    <property type="term" value="F:isocitrate dehydrogenase (NAD+) activity"/>
    <property type="evidence" value="ECO:0007669"/>
    <property type="project" value="TreeGrafter"/>
</dbReference>
<organism evidence="4 5">
    <name type="scientific">Tistrella mobilis</name>
    <dbReference type="NCBI Taxonomy" id="171437"/>
    <lineage>
        <taxon>Bacteria</taxon>
        <taxon>Pseudomonadati</taxon>
        <taxon>Pseudomonadota</taxon>
        <taxon>Alphaproteobacteria</taxon>
        <taxon>Geminicoccales</taxon>
        <taxon>Geminicoccaceae</taxon>
        <taxon>Tistrella</taxon>
    </lineage>
</organism>
<dbReference type="EMBL" id="DMAI01000442">
    <property type="protein sequence ID" value="HAE51062.1"/>
    <property type="molecule type" value="Genomic_DNA"/>
</dbReference>
<gene>
    <name evidence="4" type="ORF">DCK97_26980</name>
</gene>
<dbReference type="PANTHER" id="PTHR11835">
    <property type="entry name" value="DECARBOXYLATING DEHYDROGENASES-ISOCITRATE, ISOPROPYLMALATE, TARTRATE"/>
    <property type="match status" value="1"/>
</dbReference>
<evidence type="ECO:0000256" key="1">
    <source>
        <dbReference type="ARBA" id="ARBA00007769"/>
    </source>
</evidence>
<dbReference type="SMART" id="SM01329">
    <property type="entry name" value="Iso_dh"/>
    <property type="match status" value="1"/>
</dbReference>
<dbReference type="GO" id="GO:0006099">
    <property type="term" value="P:tricarboxylic acid cycle"/>
    <property type="evidence" value="ECO:0007669"/>
    <property type="project" value="TreeGrafter"/>
</dbReference>
<reference evidence="4 5" key="1">
    <citation type="journal article" date="2018" name="Nat. Biotechnol.">
        <title>A standardized bacterial taxonomy based on genome phylogeny substantially revises the tree of life.</title>
        <authorList>
            <person name="Parks D.H."/>
            <person name="Chuvochina M."/>
            <person name="Waite D.W."/>
            <person name="Rinke C."/>
            <person name="Skarshewski A."/>
            <person name="Chaumeil P.A."/>
            <person name="Hugenholtz P."/>
        </authorList>
    </citation>
    <scope>NUCLEOTIDE SEQUENCE [LARGE SCALE GENOMIC DNA]</scope>
    <source>
        <strain evidence="4">UBA8739</strain>
    </source>
</reference>
<comment type="similarity">
    <text evidence="1">Belongs to the isocitrate and isopropylmalate dehydrogenases family.</text>
</comment>
<evidence type="ECO:0000259" key="3">
    <source>
        <dbReference type="SMART" id="SM01329"/>
    </source>
</evidence>
<feature type="domain" description="Isopropylmalate dehydrogenase-like" evidence="3">
    <location>
        <begin position="21"/>
        <end position="332"/>
    </location>
</feature>
<dbReference type="SUPFAM" id="SSF53659">
    <property type="entry name" value="Isocitrate/Isopropylmalate dehydrogenase-like"/>
    <property type="match status" value="1"/>
</dbReference>
<feature type="region of interest" description="Disordered" evidence="2">
    <location>
        <begin position="1"/>
        <end position="21"/>
    </location>
</feature>
<dbReference type="PANTHER" id="PTHR11835:SF43">
    <property type="entry name" value="ISOPROPYLMALATE DEHYDROGENASE-LIKE DOMAIN-CONTAINING PROTEIN"/>
    <property type="match status" value="1"/>
</dbReference>
<comment type="caution">
    <text evidence="4">The sequence shown here is derived from an EMBL/GenBank/DDBJ whole genome shotgun (WGS) entry which is preliminary data.</text>
</comment>
<dbReference type="AlphaFoldDB" id="A0A3B9IT50"/>
<dbReference type="Gene3D" id="3.40.718.10">
    <property type="entry name" value="Isopropylmalate Dehydrogenase"/>
    <property type="match status" value="2"/>
</dbReference>
<evidence type="ECO:0000313" key="5">
    <source>
        <dbReference type="Proteomes" id="UP000257706"/>
    </source>
</evidence>
<dbReference type="InterPro" id="IPR024084">
    <property type="entry name" value="IsoPropMal-DH-like_dom"/>
</dbReference>
<evidence type="ECO:0000256" key="2">
    <source>
        <dbReference type="SAM" id="MobiDB-lite"/>
    </source>
</evidence>
<evidence type="ECO:0000313" key="4">
    <source>
        <dbReference type="EMBL" id="HAE51062.1"/>
    </source>
</evidence>
<protein>
    <submittedName>
        <fullName evidence="4">Isocitrate dehydrogenase</fullName>
    </submittedName>
</protein>
<accession>A0A3B9IT50</accession>
<name>A0A3B9IT50_9PROT</name>
<proteinExistence type="inferred from homology"/>
<dbReference type="Proteomes" id="UP000257706">
    <property type="component" value="Unassembled WGS sequence"/>
</dbReference>
<dbReference type="Pfam" id="PF00180">
    <property type="entry name" value="Iso_dh"/>
    <property type="match status" value="2"/>
</dbReference>
<sequence length="361" mass="38371">MTDQTPHRPWPGPRHGRANQPISIVFGDGIGPEVMQASLRILLAAGARIAVEPVDLSGSPGDAEEDHARQLSAARQSLRRTGVLYRAPVTTPPAGVACPVQALSRDADLFATTRPCRAMAPAIATRHPAMDLIIVHDLPGAAQGDARQMRAERLLHHAFAVARRQGLRRLDAFVEHPDALTPELFDAVAGHYPDITATRRRLETGLARLADRPNGFGVVVVPGRHGDLVATLAARLAGGVGLAPSAALGTDCAIFSTVHGTAPQLAGRDLANPSAMLLAGVMMLHHIGQHRVAECVHDAWLATIEDGIHTADMVNPGTTRLRPGTRGFADAVITRLGQAPRMLRPAAAVSPHHNRNIMMRA</sequence>